<evidence type="ECO:0000313" key="7">
    <source>
        <dbReference type="WBParaSite" id="PTRK_0001381200.1"/>
    </source>
</evidence>
<dbReference type="GO" id="GO:0005737">
    <property type="term" value="C:cytoplasm"/>
    <property type="evidence" value="ECO:0007669"/>
    <property type="project" value="UniProtKB-SubCell"/>
</dbReference>
<dbReference type="AlphaFoldDB" id="A0A0N4ZYE1"/>
<sequence>MFKKFDPSKDVVGSMQLKNSVQKGIKAKIIEQMPEIEKIIDDIFPKKENFKLVKLKEHIELIVGYKGDILFIKHRDYPSYIPSLRLLHKYPFILPHQQVDKGAIKFVLNGSHIMCPGLTSPGGKVTEGLEANSIIAVMAEGKEHALAIGCMKMSSEDIIKINKDIAIDTIHYLNDGLWKLISV</sequence>
<dbReference type="PANTHER" id="PTHR22798:SF0">
    <property type="entry name" value="MALIGNANT T-CELL-AMPLIFIED SEQUENCE 1"/>
    <property type="match status" value="1"/>
</dbReference>
<dbReference type="PROSITE" id="PS50890">
    <property type="entry name" value="PUA"/>
    <property type="match status" value="1"/>
</dbReference>
<dbReference type="Pfam" id="PF01472">
    <property type="entry name" value="PUA"/>
    <property type="match status" value="1"/>
</dbReference>
<accession>A0A0N4ZYE1</accession>
<comment type="similarity">
    <text evidence="2">Belongs to the MCTS1 family.</text>
</comment>
<dbReference type="NCBIfam" id="TIGR00451">
    <property type="entry name" value="unchar_dom_2"/>
    <property type="match status" value="1"/>
</dbReference>
<reference evidence="7" key="1">
    <citation type="submission" date="2017-02" db="UniProtKB">
        <authorList>
            <consortium name="WormBaseParasite"/>
        </authorList>
    </citation>
    <scope>IDENTIFICATION</scope>
</reference>
<comment type="subcellular location">
    <subcellularLocation>
        <location evidence="1 4">Cytoplasm</location>
    </subcellularLocation>
</comment>
<evidence type="ECO:0000256" key="2">
    <source>
        <dbReference type="ARBA" id="ARBA00008955"/>
    </source>
</evidence>
<dbReference type="SUPFAM" id="SSF88697">
    <property type="entry name" value="PUA domain-like"/>
    <property type="match status" value="1"/>
</dbReference>
<evidence type="ECO:0000313" key="6">
    <source>
        <dbReference type="Proteomes" id="UP000038045"/>
    </source>
</evidence>
<protein>
    <submittedName>
        <fullName evidence="7">PUA domain-containing protein</fullName>
    </submittedName>
</protein>
<dbReference type="CDD" id="cd21155">
    <property type="entry name" value="PUA_MCTS-1-like"/>
    <property type="match status" value="1"/>
</dbReference>
<dbReference type="CDD" id="cd11609">
    <property type="entry name" value="MCT1_N"/>
    <property type="match status" value="1"/>
</dbReference>
<dbReference type="InterPro" id="IPR041366">
    <property type="entry name" value="Pre-PUA"/>
</dbReference>
<evidence type="ECO:0000256" key="3">
    <source>
        <dbReference type="ARBA" id="ARBA00022490"/>
    </source>
</evidence>
<organism evidence="6 7">
    <name type="scientific">Parastrongyloides trichosuri</name>
    <name type="common">Possum-specific nematode worm</name>
    <dbReference type="NCBI Taxonomy" id="131310"/>
    <lineage>
        <taxon>Eukaryota</taxon>
        <taxon>Metazoa</taxon>
        <taxon>Ecdysozoa</taxon>
        <taxon>Nematoda</taxon>
        <taxon>Chromadorea</taxon>
        <taxon>Rhabditida</taxon>
        <taxon>Tylenchina</taxon>
        <taxon>Panagrolaimomorpha</taxon>
        <taxon>Strongyloidoidea</taxon>
        <taxon>Strongyloididae</taxon>
        <taxon>Parastrongyloides</taxon>
    </lineage>
</organism>
<dbReference type="FunFam" id="3.10.400.20:FF:000001">
    <property type="entry name" value="Malignant T-cell-amplified sequence 1"/>
    <property type="match status" value="1"/>
</dbReference>
<dbReference type="Proteomes" id="UP000038045">
    <property type="component" value="Unplaced"/>
</dbReference>
<evidence type="ECO:0000259" key="5">
    <source>
        <dbReference type="SMART" id="SM00359"/>
    </source>
</evidence>
<dbReference type="STRING" id="131310.A0A0N4ZYE1"/>
<dbReference type="GO" id="GO:0001731">
    <property type="term" value="P:formation of translation preinitiation complex"/>
    <property type="evidence" value="ECO:0007669"/>
    <property type="project" value="TreeGrafter"/>
</dbReference>
<dbReference type="SMART" id="SM00359">
    <property type="entry name" value="PUA"/>
    <property type="match status" value="1"/>
</dbReference>
<dbReference type="InterPro" id="IPR016437">
    <property type="entry name" value="MCT-1/Tma20"/>
</dbReference>
<dbReference type="PIRSF" id="PIRSF005067">
    <property type="entry name" value="Tma_RNA-bind_prd"/>
    <property type="match status" value="1"/>
</dbReference>
<dbReference type="Pfam" id="PF17832">
    <property type="entry name" value="Pre-PUA"/>
    <property type="match status" value="1"/>
</dbReference>
<dbReference type="WBParaSite" id="PTRK_0001381200.1">
    <property type="protein sequence ID" value="PTRK_0001381200.1"/>
    <property type="gene ID" value="PTRK_0001381200"/>
</dbReference>
<evidence type="ECO:0000256" key="4">
    <source>
        <dbReference type="PIRNR" id="PIRNR005067"/>
    </source>
</evidence>
<dbReference type="InterPro" id="IPR002478">
    <property type="entry name" value="PUA"/>
</dbReference>
<dbReference type="GO" id="GO:0002188">
    <property type="term" value="P:translation reinitiation"/>
    <property type="evidence" value="ECO:0007669"/>
    <property type="project" value="UniProtKB-ARBA"/>
</dbReference>
<dbReference type="InterPro" id="IPR004521">
    <property type="entry name" value="Uncharacterised_CHP00451"/>
</dbReference>
<keyword evidence="3 4" id="KW-0963">Cytoplasm</keyword>
<evidence type="ECO:0000256" key="1">
    <source>
        <dbReference type="ARBA" id="ARBA00004496"/>
    </source>
</evidence>
<dbReference type="GO" id="GO:0003723">
    <property type="term" value="F:RNA binding"/>
    <property type="evidence" value="ECO:0007669"/>
    <property type="project" value="InterPro"/>
</dbReference>
<proteinExistence type="inferred from homology"/>
<keyword evidence="6" id="KW-1185">Reference proteome</keyword>
<dbReference type="Gene3D" id="3.10.400.20">
    <property type="match status" value="1"/>
</dbReference>
<dbReference type="PANTHER" id="PTHR22798">
    <property type="entry name" value="MCT-1 PROTEIN"/>
    <property type="match status" value="1"/>
</dbReference>
<dbReference type="InterPro" id="IPR015947">
    <property type="entry name" value="PUA-like_sf"/>
</dbReference>
<feature type="domain" description="PUA" evidence="5">
    <location>
        <begin position="95"/>
        <end position="174"/>
    </location>
</feature>
<name>A0A0N4ZYE1_PARTI</name>